<dbReference type="AlphaFoldDB" id="A0A9D4YYJ7"/>
<dbReference type="InterPro" id="IPR013766">
    <property type="entry name" value="Thioredoxin_domain"/>
</dbReference>
<organism evidence="2 3">
    <name type="scientific">Chlorella vulgaris</name>
    <name type="common">Green alga</name>
    <dbReference type="NCBI Taxonomy" id="3077"/>
    <lineage>
        <taxon>Eukaryota</taxon>
        <taxon>Viridiplantae</taxon>
        <taxon>Chlorophyta</taxon>
        <taxon>core chlorophytes</taxon>
        <taxon>Trebouxiophyceae</taxon>
        <taxon>Chlorellales</taxon>
        <taxon>Chlorellaceae</taxon>
        <taxon>Chlorella clade</taxon>
        <taxon>Chlorella</taxon>
    </lineage>
</organism>
<evidence type="ECO:0000313" key="3">
    <source>
        <dbReference type="Proteomes" id="UP001055712"/>
    </source>
</evidence>
<reference evidence="2" key="2">
    <citation type="submission" date="2020-11" db="EMBL/GenBank/DDBJ databases">
        <authorList>
            <person name="Cecchin M."/>
            <person name="Marcolungo L."/>
            <person name="Rossato M."/>
            <person name="Girolomoni L."/>
            <person name="Cosentino E."/>
            <person name="Cuine S."/>
            <person name="Li-Beisson Y."/>
            <person name="Delledonne M."/>
            <person name="Ballottari M."/>
        </authorList>
    </citation>
    <scope>NUCLEOTIDE SEQUENCE</scope>
    <source>
        <strain evidence="2">211/11P</strain>
        <tissue evidence="2">Whole cell</tissue>
    </source>
</reference>
<protein>
    <recommendedName>
        <fullName evidence="1">Thioredoxin domain-containing protein</fullName>
    </recommendedName>
</protein>
<accession>A0A9D4YYJ7</accession>
<proteinExistence type="predicted"/>
<evidence type="ECO:0000313" key="2">
    <source>
        <dbReference type="EMBL" id="KAI3433682.1"/>
    </source>
</evidence>
<evidence type="ECO:0000259" key="1">
    <source>
        <dbReference type="Pfam" id="PF00085"/>
    </source>
</evidence>
<dbReference type="OrthoDB" id="10263751at2759"/>
<comment type="caution">
    <text evidence="2">The sequence shown here is derived from an EMBL/GenBank/DDBJ whole genome shotgun (WGS) entry which is preliminary data.</text>
</comment>
<reference evidence="2" key="1">
    <citation type="journal article" date="2019" name="Plant J.">
        <title>Chlorella vulgaris genome assembly and annotation reveals the molecular basis for metabolic acclimation to high light conditions.</title>
        <authorList>
            <person name="Cecchin M."/>
            <person name="Marcolungo L."/>
            <person name="Rossato M."/>
            <person name="Girolomoni L."/>
            <person name="Cosentino E."/>
            <person name="Cuine S."/>
            <person name="Li-Beisson Y."/>
            <person name="Delledonne M."/>
            <person name="Ballottari M."/>
        </authorList>
    </citation>
    <scope>NUCLEOTIDE SEQUENCE</scope>
    <source>
        <strain evidence="2">211/11P</strain>
    </source>
</reference>
<dbReference type="InterPro" id="IPR036249">
    <property type="entry name" value="Thioredoxin-like_sf"/>
</dbReference>
<dbReference type="SUPFAM" id="SSF52833">
    <property type="entry name" value="Thioredoxin-like"/>
    <property type="match status" value="1"/>
</dbReference>
<dbReference type="Gene3D" id="3.40.30.10">
    <property type="entry name" value="Glutaredoxin"/>
    <property type="match status" value="1"/>
</dbReference>
<gene>
    <name evidence="2" type="ORF">D9Q98_003491</name>
</gene>
<keyword evidence="3" id="KW-1185">Reference proteome</keyword>
<dbReference type="Pfam" id="PF00085">
    <property type="entry name" value="Thioredoxin"/>
    <property type="match status" value="1"/>
</dbReference>
<dbReference type="Proteomes" id="UP001055712">
    <property type="component" value="Unassembled WGS sequence"/>
</dbReference>
<feature type="domain" description="Thioredoxin" evidence="1">
    <location>
        <begin position="12"/>
        <end position="107"/>
    </location>
</feature>
<name>A0A9D4YYJ7_CHLVU</name>
<dbReference type="EMBL" id="SIDB01000004">
    <property type="protein sequence ID" value="KAI3433682.1"/>
    <property type="molecule type" value="Genomic_DNA"/>
</dbReference>
<sequence length="128" mass="13676">MAQSERTDLADAAAFTDALKRDKLQVIELYSDWAGPTQALPNFWHQLAKEHDSVLPVDACTACFERCKEAPALASLQATSQPRFLLFKGGKQVAFVKGVDPPGLSAAISKQLAAQSGSAAARTTSDLE</sequence>